<dbReference type="STRING" id="47312.SAMN04489765_3753"/>
<dbReference type="GO" id="GO:0003860">
    <property type="term" value="F:3-hydroxyisobutyryl-CoA hydrolase activity"/>
    <property type="evidence" value="ECO:0007669"/>
    <property type="project" value="UniProtKB-EC"/>
</dbReference>
<keyword evidence="3" id="KW-0378">Hydrolase</keyword>
<dbReference type="EMBL" id="FNLF01000002">
    <property type="protein sequence ID" value="SDR19502.1"/>
    <property type="molecule type" value="Genomic_DNA"/>
</dbReference>
<dbReference type="Gene3D" id="3.90.226.10">
    <property type="entry name" value="2-enoyl-CoA Hydratase, Chain A, domain 1"/>
    <property type="match status" value="1"/>
</dbReference>
<dbReference type="InterPro" id="IPR029045">
    <property type="entry name" value="ClpP/crotonase-like_dom_sf"/>
</dbReference>
<evidence type="ECO:0000259" key="4">
    <source>
        <dbReference type="Pfam" id="PF16113"/>
    </source>
</evidence>
<name>A0A1H1H1V7_9ACTN</name>
<protein>
    <recommendedName>
        <fullName evidence="2">3-hydroxyisobutyryl-CoA hydrolase</fullName>
        <ecNumber evidence="2">3.1.2.4</ecNumber>
    </recommendedName>
</protein>
<reference evidence="6" key="1">
    <citation type="submission" date="2016-10" db="EMBL/GenBank/DDBJ databases">
        <authorList>
            <person name="Varghese N."/>
            <person name="Submissions S."/>
        </authorList>
    </citation>
    <scope>NUCLEOTIDE SEQUENCE [LARGE SCALE GENOMIC DNA]</scope>
    <source>
        <strain evidence="6">DSM 44142</strain>
    </source>
</reference>
<feature type="domain" description="Enoyl-CoA hydratase/isomerase" evidence="4">
    <location>
        <begin position="22"/>
        <end position="337"/>
    </location>
</feature>
<accession>A0A1H1H1V7</accession>
<dbReference type="NCBIfam" id="NF004127">
    <property type="entry name" value="PRK05617.1"/>
    <property type="match status" value="1"/>
</dbReference>
<dbReference type="InterPro" id="IPR032259">
    <property type="entry name" value="HIBYL-CoA-H"/>
</dbReference>
<dbReference type="RefSeq" id="WP_082756802.1">
    <property type="nucleotide sequence ID" value="NZ_FNLF01000002.1"/>
</dbReference>
<proteinExistence type="predicted"/>
<dbReference type="InterPro" id="IPR045004">
    <property type="entry name" value="ECH_dom"/>
</dbReference>
<dbReference type="GO" id="GO:0006574">
    <property type="term" value="P:L-valine catabolic process"/>
    <property type="evidence" value="ECO:0007669"/>
    <property type="project" value="TreeGrafter"/>
</dbReference>
<dbReference type="CDD" id="cd06558">
    <property type="entry name" value="crotonase-like"/>
    <property type="match status" value="1"/>
</dbReference>
<evidence type="ECO:0000256" key="3">
    <source>
        <dbReference type="ARBA" id="ARBA00022801"/>
    </source>
</evidence>
<evidence type="ECO:0000256" key="2">
    <source>
        <dbReference type="ARBA" id="ARBA00011915"/>
    </source>
</evidence>
<organism evidence="5 6">
    <name type="scientific">Tsukamurella pulmonis</name>
    <dbReference type="NCBI Taxonomy" id="47312"/>
    <lineage>
        <taxon>Bacteria</taxon>
        <taxon>Bacillati</taxon>
        <taxon>Actinomycetota</taxon>
        <taxon>Actinomycetes</taxon>
        <taxon>Mycobacteriales</taxon>
        <taxon>Tsukamurellaceae</taxon>
        <taxon>Tsukamurella</taxon>
    </lineage>
</organism>
<dbReference type="OrthoDB" id="9790967at2"/>
<dbReference type="Pfam" id="PF16113">
    <property type="entry name" value="ECH_2"/>
    <property type="match status" value="1"/>
</dbReference>
<dbReference type="PANTHER" id="PTHR43176:SF3">
    <property type="entry name" value="3-HYDROXYISOBUTYRYL-COA HYDROLASE, MITOCHONDRIAL"/>
    <property type="match status" value="1"/>
</dbReference>
<evidence type="ECO:0000256" key="1">
    <source>
        <dbReference type="ARBA" id="ARBA00001709"/>
    </source>
</evidence>
<dbReference type="EC" id="3.1.2.4" evidence="2"/>
<evidence type="ECO:0000313" key="6">
    <source>
        <dbReference type="Proteomes" id="UP000183053"/>
    </source>
</evidence>
<dbReference type="Proteomes" id="UP000183053">
    <property type="component" value="Unassembled WGS sequence"/>
</dbReference>
<dbReference type="AlphaFoldDB" id="A0A1H1H1V7"/>
<sequence>MTDSAAQNPGGEIVTTVAGGTGHIELNRPKALNALTMDMVHAIDAALRAWENDDAVTRVLITSASPKAFCAGGDIRAIRDQVVAGEDFTHFFRDEYAMNQRLADFPKPVIALIDGVNMGGGVGVSIHGSHRVVSEKAMIAMPEVAIGFLPDVGATYLLGRLPKGVGELMGMTAARMGAGDALAVGLATHFVPSSAMPNVKEGLLAGEDLDAVLARFGDTFPAAPLPLDEVAEVFGRDSVTEILAGLAATSGTWADTAREQLTTACPTSVFVTFDLIQQSRGRTLAQCLADEAVVGARLVRRPDFVEGIRAVLVDKTRDPQFSPATISDVEDHEIEAILAG</sequence>
<dbReference type="PANTHER" id="PTHR43176">
    <property type="entry name" value="3-HYDROXYISOBUTYRYL-COA HYDROLASE-RELATED"/>
    <property type="match status" value="1"/>
</dbReference>
<keyword evidence="6" id="KW-1185">Reference proteome</keyword>
<dbReference type="SUPFAM" id="SSF52096">
    <property type="entry name" value="ClpP/crotonase"/>
    <property type="match status" value="1"/>
</dbReference>
<evidence type="ECO:0000313" key="5">
    <source>
        <dbReference type="EMBL" id="SDR19502.1"/>
    </source>
</evidence>
<gene>
    <name evidence="5" type="ORF">SAMN04489765_3753</name>
</gene>
<comment type="catalytic activity">
    <reaction evidence="1">
        <text>3-hydroxy-2-methylpropanoyl-CoA + H2O = 3-hydroxy-2-methylpropanoate + CoA + H(+)</text>
        <dbReference type="Rhea" id="RHEA:20888"/>
        <dbReference type="ChEBI" id="CHEBI:11805"/>
        <dbReference type="ChEBI" id="CHEBI:15377"/>
        <dbReference type="ChEBI" id="CHEBI:15378"/>
        <dbReference type="ChEBI" id="CHEBI:57287"/>
        <dbReference type="ChEBI" id="CHEBI:57340"/>
        <dbReference type="EC" id="3.1.2.4"/>
    </reaction>
</comment>